<dbReference type="HOGENOM" id="CLU_2019779_0_0_1"/>
<evidence type="ECO:0000313" key="2">
    <source>
        <dbReference type="Proteomes" id="UP000018721"/>
    </source>
</evidence>
<reference evidence="1 2" key="1">
    <citation type="submission" date="2013-11" db="EMBL/GenBank/DDBJ databases">
        <title>The Genome Sequence of Phytophthora parasitica P1569.</title>
        <authorList>
            <consortium name="The Broad Institute Genomics Platform"/>
            <person name="Russ C."/>
            <person name="Tyler B."/>
            <person name="Panabieres F."/>
            <person name="Shan W."/>
            <person name="Tripathy S."/>
            <person name="Grunwald N."/>
            <person name="Machado M."/>
            <person name="Johnson C.S."/>
            <person name="Arredondo F."/>
            <person name="Hong C."/>
            <person name="Coffey M."/>
            <person name="Young S.K."/>
            <person name="Zeng Q."/>
            <person name="Gargeya S."/>
            <person name="Fitzgerald M."/>
            <person name="Abouelleil A."/>
            <person name="Alvarado L."/>
            <person name="Chapman S.B."/>
            <person name="Gainer-Dewar J."/>
            <person name="Goldberg J."/>
            <person name="Griggs A."/>
            <person name="Gujja S."/>
            <person name="Hansen M."/>
            <person name="Howarth C."/>
            <person name="Imamovic A."/>
            <person name="Ireland A."/>
            <person name="Larimer J."/>
            <person name="McCowan C."/>
            <person name="Murphy C."/>
            <person name="Pearson M."/>
            <person name="Poon T.W."/>
            <person name="Priest M."/>
            <person name="Roberts A."/>
            <person name="Saif S."/>
            <person name="Shea T."/>
            <person name="Sykes S."/>
            <person name="Wortman J."/>
            <person name="Nusbaum C."/>
            <person name="Birren B."/>
        </authorList>
    </citation>
    <scope>NUCLEOTIDE SEQUENCE [LARGE SCALE GENOMIC DNA]</scope>
    <source>
        <strain evidence="1 2">P1569</strain>
    </source>
</reference>
<dbReference type="AlphaFoldDB" id="V9ESM1"/>
<name>V9ESM1_PHYNI</name>
<protein>
    <submittedName>
        <fullName evidence="1">Uncharacterized protein</fullName>
    </submittedName>
</protein>
<organism evidence="1 2">
    <name type="scientific">Phytophthora nicotianae P1569</name>
    <dbReference type="NCBI Taxonomy" id="1317065"/>
    <lineage>
        <taxon>Eukaryota</taxon>
        <taxon>Sar</taxon>
        <taxon>Stramenopiles</taxon>
        <taxon>Oomycota</taxon>
        <taxon>Peronosporomycetes</taxon>
        <taxon>Peronosporales</taxon>
        <taxon>Peronosporaceae</taxon>
        <taxon>Phytophthora</taxon>
    </lineage>
</organism>
<sequence length="123" mass="13051">MSRDGAAFFARVAAVEQESQTQGWSRGLEWNTGVLGRLLRLALVTHQYGRVTCEHVLSSKALGDGAAEAGGCGMKRRDLTKGPVPILEHCKKRTGSWSVIASRGGTCDCNHLGTEGALGALLQ</sequence>
<comment type="caution">
    <text evidence="1">The sequence shown here is derived from an EMBL/GenBank/DDBJ whole genome shotgun (WGS) entry which is preliminary data.</text>
</comment>
<dbReference type="EMBL" id="ANIZ01002113">
    <property type="protein sequence ID" value="ETI42264.1"/>
    <property type="molecule type" value="Genomic_DNA"/>
</dbReference>
<accession>V9ESM1</accession>
<dbReference type="Proteomes" id="UP000018721">
    <property type="component" value="Unassembled WGS sequence"/>
</dbReference>
<keyword evidence="2" id="KW-1185">Reference proteome</keyword>
<proteinExistence type="predicted"/>
<evidence type="ECO:0000313" key="1">
    <source>
        <dbReference type="EMBL" id="ETI42264.1"/>
    </source>
</evidence>
<gene>
    <name evidence="1" type="ORF">F443_12577</name>
</gene>